<evidence type="ECO:0000256" key="3">
    <source>
        <dbReference type="ARBA" id="ARBA00022722"/>
    </source>
</evidence>
<gene>
    <name evidence="6" type="ORF">HNP98_004149</name>
</gene>
<evidence type="ECO:0000313" key="6">
    <source>
        <dbReference type="EMBL" id="NRT21303.1"/>
    </source>
</evidence>
<dbReference type="Proteomes" id="UP000779507">
    <property type="component" value="Unassembled WGS sequence"/>
</dbReference>
<evidence type="ECO:0000256" key="5">
    <source>
        <dbReference type="ARBA" id="ARBA00022801"/>
    </source>
</evidence>
<keyword evidence="4" id="KW-0547">Nucleotide-binding</keyword>
<evidence type="ECO:0000256" key="4">
    <source>
        <dbReference type="ARBA" id="ARBA00022741"/>
    </source>
</evidence>
<sequence>MKASKGRPRDPERVLHTLQAARNIELFLVGKTFADLASDLLLQSGVERQFEILGEAASHVSVATQQLCPSINWQGTKDFRNLISHEYFRVDLAKVWDISQHIVPGLHLILEDLFADLDQQFGPDASV</sequence>
<dbReference type="InterPro" id="IPR008201">
    <property type="entry name" value="HepT-like"/>
</dbReference>
<keyword evidence="5" id="KW-0378">Hydrolase</keyword>
<comment type="caution">
    <text evidence="6">The sequence shown here is derived from an EMBL/GenBank/DDBJ whole genome shotgun (WGS) entry which is preliminary data.</text>
</comment>
<dbReference type="RefSeq" id="WP_173812053.1">
    <property type="nucleotide sequence ID" value="NZ_JABSNP010000030.1"/>
</dbReference>
<reference evidence="6 7" key="1">
    <citation type="submission" date="2020-05" db="EMBL/GenBank/DDBJ databases">
        <title>Genomic Encyclopedia of Type Strains, Phase IV (KMG-V): Genome sequencing to study the core and pangenomes of soil and plant-associated prokaryotes.</title>
        <authorList>
            <person name="Whitman W."/>
        </authorList>
    </citation>
    <scope>NUCLEOTIDE SEQUENCE [LARGE SCALE GENOMIC DNA]</scope>
    <source>
        <strain evidence="6 7">9A</strain>
    </source>
</reference>
<keyword evidence="3" id="KW-0540">Nuclease</keyword>
<proteinExistence type="predicted"/>
<dbReference type="PANTHER" id="PTHR34139">
    <property type="entry name" value="UPF0331 PROTEIN MJ0127"/>
    <property type="match status" value="1"/>
</dbReference>
<keyword evidence="1" id="KW-0597">Phosphoprotein</keyword>
<dbReference type="EMBL" id="JABSNP010000030">
    <property type="protein sequence ID" value="NRT21303.1"/>
    <property type="molecule type" value="Genomic_DNA"/>
</dbReference>
<name>A0ABX2FWZ8_9BACT</name>
<evidence type="ECO:0000256" key="1">
    <source>
        <dbReference type="ARBA" id="ARBA00022553"/>
    </source>
</evidence>
<accession>A0ABX2FWZ8</accession>
<dbReference type="InterPro" id="IPR051813">
    <property type="entry name" value="HepT_RNase_toxin"/>
</dbReference>
<evidence type="ECO:0000256" key="2">
    <source>
        <dbReference type="ARBA" id="ARBA00022649"/>
    </source>
</evidence>
<organism evidence="6 7">
    <name type="scientific">Hymenobacter caeli</name>
    <dbReference type="NCBI Taxonomy" id="2735894"/>
    <lineage>
        <taxon>Bacteria</taxon>
        <taxon>Pseudomonadati</taxon>
        <taxon>Bacteroidota</taxon>
        <taxon>Cytophagia</taxon>
        <taxon>Cytophagales</taxon>
        <taxon>Hymenobacteraceae</taxon>
        <taxon>Hymenobacter</taxon>
    </lineage>
</organism>
<keyword evidence="2" id="KW-1277">Toxin-antitoxin system</keyword>
<evidence type="ECO:0000313" key="7">
    <source>
        <dbReference type="Proteomes" id="UP000779507"/>
    </source>
</evidence>
<keyword evidence="7" id="KW-1185">Reference proteome</keyword>
<protein>
    <submittedName>
        <fullName evidence="6">Uncharacterized protein with HEPN domain</fullName>
    </submittedName>
</protein>
<dbReference type="PANTHER" id="PTHR34139:SF1">
    <property type="entry name" value="RNASE MJ1380-RELATED"/>
    <property type="match status" value="1"/>
</dbReference>
<dbReference type="Pfam" id="PF01934">
    <property type="entry name" value="HepT-like"/>
    <property type="match status" value="1"/>
</dbReference>